<organism evidence="1 2">
    <name type="scientific">Zalaria obscura</name>
    <dbReference type="NCBI Taxonomy" id="2024903"/>
    <lineage>
        <taxon>Eukaryota</taxon>
        <taxon>Fungi</taxon>
        <taxon>Dikarya</taxon>
        <taxon>Ascomycota</taxon>
        <taxon>Pezizomycotina</taxon>
        <taxon>Dothideomycetes</taxon>
        <taxon>Dothideomycetidae</taxon>
        <taxon>Dothideales</taxon>
        <taxon>Zalariaceae</taxon>
        <taxon>Zalaria</taxon>
    </lineage>
</organism>
<dbReference type="Proteomes" id="UP001320706">
    <property type="component" value="Unassembled WGS sequence"/>
</dbReference>
<keyword evidence="2" id="KW-1185">Reference proteome</keyword>
<sequence length="459" mass="50707">MSSTQMQMQQQRTSVEARIKTLVNADLKEICRREGLAVSGVKAQLQKRLLDHLDQIIQRSDRMAFERMQYRASAHGQSPPPAGVEGPTAHDRNTPISPAVPSRSTAEMPQNRHTVSSTLSLDMSICDRLKAEPNLRIMLYCACTTGIAQYSMLDVAFPNQLEVRVNGDEVKSNFKGLKNKPGTTKPADITEYIRKSPGYGNVLAVTYALTQKKFAYVVKLVRKHSAEELAQRVRNGRAISKESVLRDMNNKANDPDIVTTSSVMSLKDPISTMRMNLPCRSTLQEQAPAWTCPVCNKILSYEGLCVDQYVQDILNRTSAEQVTIEPNGEWQQVVIEEENGARGKSQSRAPYDKDSDDDDDIIEIEDNNISKVKSEAAAMTPALFQHTPPLSSREPSVANSSAARAGGKRPSAVIDLTLSDDDEPPRPAKRQNRRVSLVYQEQASPASQDGVPSVVDLSP</sequence>
<protein>
    <submittedName>
        <fullName evidence="1">E3 SUMO-protein ligase pli1</fullName>
    </submittedName>
</protein>
<comment type="caution">
    <text evidence="1">The sequence shown here is derived from an EMBL/GenBank/DDBJ whole genome shotgun (WGS) entry which is preliminary data.</text>
</comment>
<gene>
    <name evidence="1" type="primary">pli1</name>
    <name evidence="1" type="ORF">M8818_002520</name>
</gene>
<evidence type="ECO:0000313" key="2">
    <source>
        <dbReference type="Proteomes" id="UP001320706"/>
    </source>
</evidence>
<keyword evidence="1" id="KW-0436">Ligase</keyword>
<dbReference type="EMBL" id="JAMKPW020000011">
    <property type="protein sequence ID" value="KAK8213222.1"/>
    <property type="molecule type" value="Genomic_DNA"/>
</dbReference>
<proteinExistence type="predicted"/>
<name>A0ACC3SKJ0_9PEZI</name>
<accession>A0ACC3SKJ0</accession>
<evidence type="ECO:0000313" key="1">
    <source>
        <dbReference type="EMBL" id="KAK8213222.1"/>
    </source>
</evidence>
<reference evidence="1" key="1">
    <citation type="submission" date="2024-02" db="EMBL/GenBank/DDBJ databases">
        <title>Metagenome Assembled Genome of Zalaria obscura JY119.</title>
        <authorList>
            <person name="Vighnesh L."/>
            <person name="Jagadeeshwari U."/>
            <person name="Venkata Ramana C."/>
            <person name="Sasikala C."/>
        </authorList>
    </citation>
    <scope>NUCLEOTIDE SEQUENCE</scope>
    <source>
        <strain evidence="1">JY119</strain>
    </source>
</reference>